<dbReference type="PANTHER" id="PTHR43479:SF22">
    <property type="entry name" value="TRANSCRIPTIONAL REGULATOR, TETR FAMILY"/>
    <property type="match status" value="1"/>
</dbReference>
<keyword evidence="1" id="KW-0678">Repressor</keyword>
<dbReference type="GO" id="GO:0045892">
    <property type="term" value="P:negative regulation of DNA-templated transcription"/>
    <property type="evidence" value="ECO:0007669"/>
    <property type="project" value="UniProtKB-ARBA"/>
</dbReference>
<evidence type="ECO:0000256" key="4">
    <source>
        <dbReference type="ARBA" id="ARBA00023163"/>
    </source>
</evidence>
<dbReference type="PRINTS" id="PR00455">
    <property type="entry name" value="HTHTETR"/>
</dbReference>
<evidence type="ECO:0000259" key="6">
    <source>
        <dbReference type="PROSITE" id="PS50977"/>
    </source>
</evidence>
<protein>
    <submittedName>
        <fullName evidence="7">Transcriptional regulator, TetR family</fullName>
    </submittedName>
</protein>
<evidence type="ECO:0000313" key="7">
    <source>
        <dbReference type="EMBL" id="SIT88617.1"/>
    </source>
</evidence>
<dbReference type="PROSITE" id="PS50977">
    <property type="entry name" value="HTH_TETR_2"/>
    <property type="match status" value="1"/>
</dbReference>
<dbReference type="InterPro" id="IPR050624">
    <property type="entry name" value="HTH-type_Tx_Regulator"/>
</dbReference>
<evidence type="ECO:0000256" key="1">
    <source>
        <dbReference type="ARBA" id="ARBA00022491"/>
    </source>
</evidence>
<dbReference type="InterPro" id="IPR001647">
    <property type="entry name" value="HTH_TetR"/>
</dbReference>
<dbReference type="STRING" id="550447.SAMN05428946_2302"/>
<dbReference type="Proteomes" id="UP000187550">
    <property type="component" value="Unassembled WGS sequence"/>
</dbReference>
<organism evidence="7 8">
    <name type="scientific">Edaphobacillus lindanitolerans</name>
    <dbReference type="NCBI Taxonomy" id="550447"/>
    <lineage>
        <taxon>Bacteria</taxon>
        <taxon>Bacillati</taxon>
        <taxon>Bacillota</taxon>
        <taxon>Bacilli</taxon>
        <taxon>Bacillales</taxon>
        <taxon>Bacillaceae</taxon>
        <taxon>Edaphobacillus</taxon>
    </lineage>
</organism>
<evidence type="ECO:0000313" key="8">
    <source>
        <dbReference type="Proteomes" id="UP000187550"/>
    </source>
</evidence>
<sequence length="296" mass="33137">MNEIKKKIIEAAAALLTEHGFHGTAVQDITARAGISKGAFYLHFKSKEALYIEIFHYYYTELKKEVEQAEDPALAPSENYRNQLEIQIRQFMNNTSLITMYIREQAFSINEQLLSFIRLMHTDMAHWYTAHLTRIYGEPVRPFVPDIATLVEGVKNSYMQLFIANPEKLDPRRLTDLLIWLTEQATRGFLAGEQEALLDAGMIEGIFTGLLPEEKDREAGITEEMSVIRSLIGSLSLPASTSGFLSSTADFLENQAACGTDADPQAIQGALAAFKPYPEFSAACHRLSELLGIPLL</sequence>
<keyword evidence="4" id="KW-0804">Transcription</keyword>
<keyword evidence="8" id="KW-1185">Reference proteome</keyword>
<dbReference type="PANTHER" id="PTHR43479">
    <property type="entry name" value="ACREF/ENVCD OPERON REPRESSOR-RELATED"/>
    <property type="match status" value="1"/>
</dbReference>
<dbReference type="Pfam" id="PF00440">
    <property type="entry name" value="TetR_N"/>
    <property type="match status" value="1"/>
</dbReference>
<evidence type="ECO:0000256" key="2">
    <source>
        <dbReference type="ARBA" id="ARBA00023015"/>
    </source>
</evidence>
<evidence type="ECO:0000256" key="3">
    <source>
        <dbReference type="ARBA" id="ARBA00023125"/>
    </source>
</evidence>
<evidence type="ECO:0000256" key="5">
    <source>
        <dbReference type="PROSITE-ProRule" id="PRU00335"/>
    </source>
</evidence>
<dbReference type="EMBL" id="FTPL01000003">
    <property type="protein sequence ID" value="SIT88617.1"/>
    <property type="molecule type" value="Genomic_DNA"/>
</dbReference>
<keyword evidence="2" id="KW-0805">Transcription regulation</keyword>
<name>A0A1U7PRN8_9BACI</name>
<dbReference type="SUPFAM" id="SSF46689">
    <property type="entry name" value="Homeodomain-like"/>
    <property type="match status" value="1"/>
</dbReference>
<dbReference type="GO" id="GO:0003677">
    <property type="term" value="F:DNA binding"/>
    <property type="evidence" value="ECO:0007669"/>
    <property type="project" value="UniProtKB-UniRule"/>
</dbReference>
<accession>A0A1U7PRN8</accession>
<dbReference type="RefSeq" id="WP_076759023.1">
    <property type="nucleotide sequence ID" value="NZ_FTPL01000003.1"/>
</dbReference>
<feature type="domain" description="HTH tetR-type" evidence="6">
    <location>
        <begin position="2"/>
        <end position="62"/>
    </location>
</feature>
<dbReference type="FunFam" id="1.10.10.60:FF:000141">
    <property type="entry name" value="TetR family transcriptional regulator"/>
    <property type="match status" value="1"/>
</dbReference>
<dbReference type="Gene3D" id="1.10.357.10">
    <property type="entry name" value="Tetracycline Repressor, domain 2"/>
    <property type="match status" value="1"/>
</dbReference>
<dbReference type="OrthoDB" id="9812993at2"/>
<proteinExistence type="predicted"/>
<feature type="DNA-binding region" description="H-T-H motif" evidence="5">
    <location>
        <begin position="25"/>
        <end position="44"/>
    </location>
</feature>
<keyword evidence="3 5" id="KW-0238">DNA-binding</keyword>
<dbReference type="AlphaFoldDB" id="A0A1U7PRN8"/>
<gene>
    <name evidence="7" type="ORF">SAMN05428946_2302</name>
</gene>
<reference evidence="8" key="1">
    <citation type="submission" date="2017-01" db="EMBL/GenBank/DDBJ databases">
        <authorList>
            <person name="Varghese N."/>
            <person name="Submissions S."/>
        </authorList>
    </citation>
    <scope>NUCLEOTIDE SEQUENCE [LARGE SCALE GENOMIC DNA]</scope>
    <source>
        <strain evidence="8">MNA4</strain>
    </source>
</reference>
<dbReference type="InterPro" id="IPR009057">
    <property type="entry name" value="Homeodomain-like_sf"/>
</dbReference>